<sequence>MVVGGWQRDGGVDWKTLAWEGGLCRRKRFEPSATSDPLIAVCAGSTTRGVPFPDEHSLALFRFLLPSLARTADCGFRYLAVVGYDVGDGFFDGAAGKAKVARPAALRGLSIELELVRVENAIQKPGPVFTAVTKAAYDRGANYIYRVNDDSEMHTPWARSFVNAIEAMGPPYGVVGPESLNKNILVHDFTHRLHMDIFDQQYYPPSLTDWYVDDWISRVYGNSRTIRAKNCRVEHHTGAHGQRYNADTSKASSVDGLVLVGARKISAWANGNGAEAAAREILSEKLDGKSATKARAREIP</sequence>
<name>D8LIA3_ECTSI</name>
<protein>
    <submittedName>
        <fullName evidence="1">Uncharacterized protein</fullName>
    </submittedName>
</protein>
<organism evidence="1 2">
    <name type="scientific">Ectocarpus siliculosus</name>
    <name type="common">Brown alga</name>
    <name type="synonym">Conferva siliculosa</name>
    <dbReference type="NCBI Taxonomy" id="2880"/>
    <lineage>
        <taxon>Eukaryota</taxon>
        <taxon>Sar</taxon>
        <taxon>Stramenopiles</taxon>
        <taxon>Ochrophyta</taxon>
        <taxon>PX clade</taxon>
        <taxon>Phaeophyceae</taxon>
        <taxon>Ectocarpales</taxon>
        <taxon>Ectocarpaceae</taxon>
        <taxon>Ectocarpus</taxon>
    </lineage>
</organism>
<proteinExistence type="predicted"/>
<accession>D8LIA3</accession>
<evidence type="ECO:0000313" key="1">
    <source>
        <dbReference type="EMBL" id="CBN79406.1"/>
    </source>
</evidence>
<dbReference type="EMBL" id="FN648388">
    <property type="protein sequence ID" value="CBN79406.1"/>
    <property type="molecule type" value="Genomic_DNA"/>
</dbReference>
<dbReference type="AlphaFoldDB" id="D8LIA3"/>
<evidence type="ECO:0000313" key="2">
    <source>
        <dbReference type="Proteomes" id="UP000002630"/>
    </source>
</evidence>
<gene>
    <name evidence="1" type="ORF">Esi_0210_0002</name>
</gene>
<dbReference type="EMBL" id="FN649750">
    <property type="protein sequence ID" value="CBN79406.1"/>
    <property type="molecule type" value="Genomic_DNA"/>
</dbReference>
<dbReference type="OMA" id="NDDSEMH"/>
<dbReference type="eggNOG" id="ENOG502S0KP">
    <property type="taxonomic scope" value="Eukaryota"/>
</dbReference>
<reference evidence="1 2" key="1">
    <citation type="journal article" date="2010" name="Nature">
        <title>The Ectocarpus genome and the independent evolution of multicellularity in brown algae.</title>
        <authorList>
            <person name="Cock J.M."/>
            <person name="Sterck L."/>
            <person name="Rouze P."/>
            <person name="Scornet D."/>
            <person name="Allen A.E."/>
            <person name="Amoutzias G."/>
            <person name="Anthouard V."/>
            <person name="Artiguenave F."/>
            <person name="Aury J.M."/>
            <person name="Badger J.H."/>
            <person name="Beszteri B."/>
            <person name="Billiau K."/>
            <person name="Bonnet E."/>
            <person name="Bothwell J.H."/>
            <person name="Bowler C."/>
            <person name="Boyen C."/>
            <person name="Brownlee C."/>
            <person name="Carrano C.J."/>
            <person name="Charrier B."/>
            <person name="Cho G.Y."/>
            <person name="Coelho S.M."/>
            <person name="Collen J."/>
            <person name="Corre E."/>
            <person name="Da Silva C."/>
            <person name="Delage L."/>
            <person name="Delaroque N."/>
            <person name="Dittami S.M."/>
            <person name="Doulbeau S."/>
            <person name="Elias M."/>
            <person name="Farnham G."/>
            <person name="Gachon C.M."/>
            <person name="Gschloessl B."/>
            <person name="Heesch S."/>
            <person name="Jabbari K."/>
            <person name="Jubin C."/>
            <person name="Kawai H."/>
            <person name="Kimura K."/>
            <person name="Kloareg B."/>
            <person name="Kupper F.C."/>
            <person name="Lang D."/>
            <person name="Le Bail A."/>
            <person name="Leblanc C."/>
            <person name="Lerouge P."/>
            <person name="Lohr M."/>
            <person name="Lopez P.J."/>
            <person name="Martens C."/>
            <person name="Maumus F."/>
            <person name="Michel G."/>
            <person name="Miranda-Saavedra D."/>
            <person name="Morales J."/>
            <person name="Moreau H."/>
            <person name="Motomura T."/>
            <person name="Nagasato C."/>
            <person name="Napoli C.A."/>
            <person name="Nelson D.R."/>
            <person name="Nyvall-Collen P."/>
            <person name="Peters A.F."/>
            <person name="Pommier C."/>
            <person name="Potin P."/>
            <person name="Poulain J."/>
            <person name="Quesneville H."/>
            <person name="Read B."/>
            <person name="Rensing S.A."/>
            <person name="Ritter A."/>
            <person name="Rousvoal S."/>
            <person name="Samanta M."/>
            <person name="Samson G."/>
            <person name="Schroeder D.C."/>
            <person name="Segurens B."/>
            <person name="Strittmatter M."/>
            <person name="Tonon T."/>
            <person name="Tregear J.W."/>
            <person name="Valentin K."/>
            <person name="von Dassow P."/>
            <person name="Yamagishi T."/>
            <person name="Van de Peer Y."/>
            <person name="Wincker P."/>
        </authorList>
    </citation>
    <scope>NUCLEOTIDE SEQUENCE [LARGE SCALE GENOMIC DNA]</scope>
    <source>
        <strain evidence="2">Ec32 / CCAP1310/4</strain>
    </source>
</reference>
<dbReference type="OrthoDB" id="10264146at2759"/>
<dbReference type="Proteomes" id="UP000002630">
    <property type="component" value="Linkage Group LG25"/>
</dbReference>
<keyword evidence="2" id="KW-1185">Reference proteome</keyword>
<dbReference type="InParanoid" id="D8LIA3"/>